<dbReference type="InterPro" id="IPR011258">
    <property type="entry name" value="BPG-indep_PGM_N"/>
</dbReference>
<evidence type="ECO:0000256" key="8">
    <source>
        <dbReference type="ARBA" id="ARBA00023235"/>
    </source>
</evidence>
<evidence type="ECO:0000256" key="2">
    <source>
        <dbReference type="ARBA" id="ARBA00001936"/>
    </source>
</evidence>
<dbReference type="EC" id="5.4.2.12" evidence="9"/>
<evidence type="ECO:0000256" key="3">
    <source>
        <dbReference type="ARBA" id="ARBA00004798"/>
    </source>
</evidence>
<comment type="catalytic activity">
    <reaction evidence="1">
        <text>(2R)-2-phosphoglycerate = (2R)-3-phosphoglycerate</text>
        <dbReference type="Rhea" id="RHEA:15901"/>
        <dbReference type="ChEBI" id="CHEBI:58272"/>
        <dbReference type="ChEBI" id="CHEBI:58289"/>
        <dbReference type="EC" id="5.4.2.12"/>
    </reaction>
</comment>
<keyword evidence="7" id="KW-0464">Manganese</keyword>
<name>A0ABY8MH21_9SPIO</name>
<dbReference type="PIRSF" id="PIRSF001492">
    <property type="entry name" value="IPGAM"/>
    <property type="match status" value="1"/>
</dbReference>
<evidence type="ECO:0000256" key="9">
    <source>
        <dbReference type="NCBIfam" id="TIGR01307"/>
    </source>
</evidence>
<evidence type="ECO:0000256" key="6">
    <source>
        <dbReference type="ARBA" id="ARBA00023152"/>
    </source>
</evidence>
<keyword evidence="13" id="KW-1185">Reference proteome</keyword>
<dbReference type="CDD" id="cd16010">
    <property type="entry name" value="iPGM"/>
    <property type="match status" value="1"/>
</dbReference>
<comment type="pathway">
    <text evidence="3">Carbohydrate degradation; glycolysis; pyruvate from D-glyceraldehyde 3-phosphate: step 3/5.</text>
</comment>
<dbReference type="EMBL" id="CP123443">
    <property type="protein sequence ID" value="WGK68154.1"/>
    <property type="molecule type" value="Genomic_DNA"/>
</dbReference>
<dbReference type="PANTHER" id="PTHR31637">
    <property type="entry name" value="2,3-BISPHOSPHOGLYCERATE-INDEPENDENT PHOSPHOGLYCERATE MUTASE"/>
    <property type="match status" value="1"/>
</dbReference>
<evidence type="ECO:0000256" key="7">
    <source>
        <dbReference type="ARBA" id="ARBA00023211"/>
    </source>
</evidence>
<evidence type="ECO:0000313" key="13">
    <source>
        <dbReference type="Proteomes" id="UP001228690"/>
    </source>
</evidence>
<dbReference type="InterPro" id="IPR017850">
    <property type="entry name" value="Alkaline_phosphatase_core_sf"/>
</dbReference>
<evidence type="ECO:0000313" key="12">
    <source>
        <dbReference type="EMBL" id="WGK68154.1"/>
    </source>
</evidence>
<dbReference type="InterPro" id="IPR006124">
    <property type="entry name" value="Metalloenzyme"/>
</dbReference>
<gene>
    <name evidence="12" type="primary">gpmI</name>
    <name evidence="12" type="ORF">P0082_06615</name>
</gene>
<evidence type="ECO:0000256" key="1">
    <source>
        <dbReference type="ARBA" id="ARBA00000370"/>
    </source>
</evidence>
<dbReference type="SUPFAM" id="SSF64158">
    <property type="entry name" value="2,3-Bisphosphoglycerate-independent phosphoglycerate mutase, substrate-binding domain"/>
    <property type="match status" value="1"/>
</dbReference>
<feature type="domain" description="Metalloenzyme" evidence="10">
    <location>
        <begin position="17"/>
        <end position="530"/>
    </location>
</feature>
<dbReference type="Gene3D" id="3.40.1450.10">
    <property type="entry name" value="BPG-independent phosphoglycerate mutase, domain B"/>
    <property type="match status" value="1"/>
</dbReference>
<accession>A0ABY8MH21</accession>
<evidence type="ECO:0000256" key="4">
    <source>
        <dbReference type="ARBA" id="ARBA00008819"/>
    </source>
</evidence>
<evidence type="ECO:0000259" key="10">
    <source>
        <dbReference type="Pfam" id="PF01676"/>
    </source>
</evidence>
<dbReference type="RefSeq" id="WP_326926323.1">
    <property type="nucleotide sequence ID" value="NZ_CP123443.1"/>
</dbReference>
<dbReference type="Pfam" id="PF01676">
    <property type="entry name" value="Metalloenzyme"/>
    <property type="match status" value="1"/>
</dbReference>
<keyword evidence="8 12" id="KW-0413">Isomerase</keyword>
<dbReference type="SUPFAM" id="SSF53649">
    <property type="entry name" value="Alkaline phosphatase-like"/>
    <property type="match status" value="1"/>
</dbReference>
<keyword evidence="6" id="KW-0324">Glycolysis</keyword>
<sequence>MALSLVRNPKWKARRGPVVLCILDGVGYSRYPEGDAVQQANMVHFKRLEQECPMIRLKAHGTAVGLPGDGDMGNSEVGHNAMGAGRIFDQGAKLVQNALTSGSLYEGETWQKTVQNVKENKGTLHFIGLISDGNVHSHWNHLKMMLEQAKKEGVARVCVHGLTDGRDVSERSALDYFQPLEDFLAELGQDGHFDGRIASGGGRMVLTMDRYEADWTMVERGWQTHVLGRGRQFSSACEAIRTLYDETGKTDQNLDPFVVAENGKPVGAIQDGDSVLLFNFRGDRAIEISRAFDEAEFAEFDRVCVPKVFYAGIIEYDGDLHVPKNYLISPPAIDRTIGEYLADMGVSQFVISETQKYGHVTYFFNGNRSGKFSENETYQEIPSDRISFEQGPEMKVDLITDAVVGAIESGKYQFIRLNYANGDMVGHTGDFRATICALEKVDEGLGRLLAAVEKAGGVLLTTADHGNADEMYEIDKKTGALNKNKVKTSHTLNPVPFIVFDPENGNEYGLHLREGLGIGSVASTCLHFLGYLSPGDYLPSIIELR</sequence>
<comment type="similarity">
    <text evidence="4">Belongs to the BPG-independent phosphoglycerate mutase family.</text>
</comment>
<dbReference type="PANTHER" id="PTHR31637:SF0">
    <property type="entry name" value="2,3-BISPHOSPHOGLYCERATE-INDEPENDENT PHOSPHOGLYCERATE MUTASE"/>
    <property type="match status" value="1"/>
</dbReference>
<comment type="cofactor">
    <cofactor evidence="2">
        <name>Mn(2+)</name>
        <dbReference type="ChEBI" id="CHEBI:29035"/>
    </cofactor>
</comment>
<dbReference type="Pfam" id="PF06415">
    <property type="entry name" value="iPGM_N"/>
    <property type="match status" value="1"/>
</dbReference>
<dbReference type="Proteomes" id="UP001228690">
    <property type="component" value="Chromosome"/>
</dbReference>
<reference evidence="12 13" key="1">
    <citation type="submission" date="2023-04" db="EMBL/GenBank/DDBJ databases">
        <title>Spirochaete genome identified in red abalone sample constitutes a novel genus.</title>
        <authorList>
            <person name="Sharma S.P."/>
            <person name="Purcell C.M."/>
            <person name="Hyde J.R."/>
            <person name="Severin A.J."/>
        </authorList>
    </citation>
    <scope>NUCLEOTIDE SEQUENCE [LARGE SCALE GENOMIC DNA]</scope>
    <source>
        <strain evidence="12 13">SP-2023</strain>
    </source>
</reference>
<dbReference type="GO" id="GO:0004619">
    <property type="term" value="F:phosphoglycerate mutase activity"/>
    <property type="evidence" value="ECO:0007669"/>
    <property type="project" value="UniProtKB-EC"/>
</dbReference>
<dbReference type="InterPro" id="IPR005995">
    <property type="entry name" value="Pgm_bpd_ind"/>
</dbReference>
<evidence type="ECO:0000259" key="11">
    <source>
        <dbReference type="Pfam" id="PF06415"/>
    </source>
</evidence>
<protein>
    <recommendedName>
        <fullName evidence="9">2,3-bisphosphoglycerate-independent phosphoglycerate mutase</fullName>
        <ecNumber evidence="9">5.4.2.12</ecNumber>
    </recommendedName>
</protein>
<evidence type="ECO:0000256" key="5">
    <source>
        <dbReference type="ARBA" id="ARBA00022723"/>
    </source>
</evidence>
<organism evidence="12 13">
    <name type="scientific">Candidatus Haliotispira prima</name>
    <dbReference type="NCBI Taxonomy" id="3034016"/>
    <lineage>
        <taxon>Bacteria</taxon>
        <taxon>Pseudomonadati</taxon>
        <taxon>Spirochaetota</taxon>
        <taxon>Spirochaetia</taxon>
        <taxon>Spirochaetales</taxon>
        <taxon>Spirochaetaceae</taxon>
        <taxon>Candidatus Haliotispira</taxon>
    </lineage>
</organism>
<dbReference type="Gene3D" id="3.40.720.10">
    <property type="entry name" value="Alkaline Phosphatase, subunit A"/>
    <property type="match status" value="1"/>
</dbReference>
<proteinExistence type="inferred from homology"/>
<dbReference type="InterPro" id="IPR036646">
    <property type="entry name" value="PGAM_B_sf"/>
</dbReference>
<feature type="domain" description="BPG-independent PGAM N-terminal" evidence="11">
    <location>
        <begin position="95"/>
        <end position="317"/>
    </location>
</feature>
<dbReference type="NCBIfam" id="TIGR01307">
    <property type="entry name" value="pgm_bpd_ind"/>
    <property type="match status" value="1"/>
</dbReference>
<keyword evidence="5" id="KW-0479">Metal-binding</keyword>